<dbReference type="AlphaFoldDB" id="A0A5B7EY33"/>
<evidence type="ECO:0000313" key="2">
    <source>
        <dbReference type="Proteomes" id="UP000324222"/>
    </source>
</evidence>
<gene>
    <name evidence="1" type="ORF">E2C01_030708</name>
</gene>
<accession>A0A5B7EY33</accession>
<keyword evidence="2" id="KW-1185">Reference proteome</keyword>
<name>A0A5B7EY33_PORTR</name>
<comment type="caution">
    <text evidence="1">The sequence shown here is derived from an EMBL/GenBank/DDBJ whole genome shotgun (WGS) entry which is preliminary data.</text>
</comment>
<organism evidence="1 2">
    <name type="scientific">Portunus trituberculatus</name>
    <name type="common">Swimming crab</name>
    <name type="synonym">Neptunus trituberculatus</name>
    <dbReference type="NCBI Taxonomy" id="210409"/>
    <lineage>
        <taxon>Eukaryota</taxon>
        <taxon>Metazoa</taxon>
        <taxon>Ecdysozoa</taxon>
        <taxon>Arthropoda</taxon>
        <taxon>Crustacea</taxon>
        <taxon>Multicrustacea</taxon>
        <taxon>Malacostraca</taxon>
        <taxon>Eumalacostraca</taxon>
        <taxon>Eucarida</taxon>
        <taxon>Decapoda</taxon>
        <taxon>Pleocyemata</taxon>
        <taxon>Brachyura</taxon>
        <taxon>Eubrachyura</taxon>
        <taxon>Portunoidea</taxon>
        <taxon>Portunidae</taxon>
        <taxon>Portuninae</taxon>
        <taxon>Portunus</taxon>
    </lineage>
</organism>
<dbReference type="EMBL" id="VSRR010003722">
    <property type="protein sequence ID" value="MPC37234.1"/>
    <property type="molecule type" value="Genomic_DNA"/>
</dbReference>
<dbReference type="Proteomes" id="UP000324222">
    <property type="component" value="Unassembled WGS sequence"/>
</dbReference>
<proteinExistence type="predicted"/>
<evidence type="ECO:0000313" key="1">
    <source>
        <dbReference type="EMBL" id="MPC37234.1"/>
    </source>
</evidence>
<reference evidence="1 2" key="1">
    <citation type="submission" date="2019-05" db="EMBL/GenBank/DDBJ databases">
        <title>Another draft genome of Portunus trituberculatus and its Hox gene families provides insights of decapod evolution.</title>
        <authorList>
            <person name="Jeong J.-H."/>
            <person name="Song I."/>
            <person name="Kim S."/>
            <person name="Choi T."/>
            <person name="Kim D."/>
            <person name="Ryu S."/>
            <person name="Kim W."/>
        </authorList>
    </citation>
    <scope>NUCLEOTIDE SEQUENCE [LARGE SCALE GENOMIC DNA]</scope>
    <source>
        <tissue evidence="1">Muscle</tissue>
    </source>
</reference>
<sequence length="162" mass="18656">MHPDSKLDRVTWDKMILRDLWEIGVFGWGSIKSPKFLKMFQWWRQHLDTVAIALFVLSNVANTTFLAICATPHPTRDTKQTQPSQPYNLLHEETVPLDNAAQHKQSNTCRRCSQTPPPTSKFFQSFDVILLISNLFCNAHLRLPHPKTPISHRSPKTVGNER</sequence>
<protein>
    <submittedName>
        <fullName evidence="1">Uncharacterized protein</fullName>
    </submittedName>
</protein>